<feature type="signal peptide" evidence="1">
    <location>
        <begin position="1"/>
        <end position="17"/>
    </location>
</feature>
<dbReference type="Pfam" id="PF11288">
    <property type="entry name" value="DUF3089"/>
    <property type="match status" value="1"/>
</dbReference>
<protein>
    <submittedName>
        <fullName evidence="2">DUF3089 domain-containing protein</fullName>
    </submittedName>
</protein>
<keyword evidence="3" id="KW-1185">Reference proteome</keyword>
<keyword evidence="1" id="KW-0732">Signal</keyword>
<dbReference type="RefSeq" id="WP_119532964.1">
    <property type="nucleotide sequence ID" value="NZ_QXTF01000002.1"/>
</dbReference>
<dbReference type="InterPro" id="IPR021440">
    <property type="entry name" value="DUF3089"/>
</dbReference>
<evidence type="ECO:0000313" key="3">
    <source>
        <dbReference type="Proteomes" id="UP000285023"/>
    </source>
</evidence>
<dbReference type="AlphaFoldDB" id="A0A418PZC5"/>
<feature type="chain" id="PRO_5019156717" evidence="1">
    <location>
        <begin position="18"/>
        <end position="383"/>
    </location>
</feature>
<sequence>MMLLLAAASLFAVQAAATSPAPDYSKPATWLCLPGRSDVCSTPLPTTALNPNGYGSTGRSVVAANPAVDCFIVYPTVSRDAGMNSDLNPGDGEEKASITSQFARFAGACRTFAPVYRSMTLGAVAAAAAGADVTAPAIRAYGDVRAAWKEYLAKHNKGRPYVLIGHSQGSLMLQQLLANEIEGKPEARRLKFAIIPGFNVFVPHGKLVGGTFKSTPICNKPGQTGCVMTWVSFREKNAPPAGALFGIADKPGMTVACTNPARPGATGWVPLDSYWNARSVLPVPGGPISWSTEGAPPSQFLRTEGLVSARCLNEGPRGYLSIRTNADPSDKRTDRIGGEVGALGMFMPGWGMHLADISAPQGDLVRQVADLNGRSPTGSGQPR</sequence>
<evidence type="ECO:0000256" key="1">
    <source>
        <dbReference type="SAM" id="SignalP"/>
    </source>
</evidence>
<reference evidence="2 3" key="1">
    <citation type="submission" date="2018-09" db="EMBL/GenBank/DDBJ databases">
        <title>Sphingomonas sp. DAC4.</title>
        <authorList>
            <person name="Seo T."/>
        </authorList>
    </citation>
    <scope>NUCLEOTIDE SEQUENCE [LARGE SCALE GENOMIC DNA]</scope>
    <source>
        <strain evidence="2 3">DAC4</strain>
    </source>
</reference>
<accession>A0A418PZC5</accession>
<name>A0A418PZC5_9SPHN</name>
<comment type="caution">
    <text evidence="2">The sequence shown here is derived from an EMBL/GenBank/DDBJ whole genome shotgun (WGS) entry which is preliminary data.</text>
</comment>
<dbReference type="OrthoDB" id="9794645at2"/>
<dbReference type="Proteomes" id="UP000285023">
    <property type="component" value="Unassembled WGS sequence"/>
</dbReference>
<dbReference type="EMBL" id="QXTF01000002">
    <property type="protein sequence ID" value="RIX29077.1"/>
    <property type="molecule type" value="Genomic_DNA"/>
</dbReference>
<gene>
    <name evidence="2" type="ORF">D3M59_07060</name>
</gene>
<evidence type="ECO:0000313" key="2">
    <source>
        <dbReference type="EMBL" id="RIX29077.1"/>
    </source>
</evidence>
<dbReference type="InterPro" id="IPR029058">
    <property type="entry name" value="AB_hydrolase_fold"/>
</dbReference>
<proteinExistence type="predicted"/>
<organism evidence="2 3">
    <name type="scientific">Sphingomonas edaphi</name>
    <dbReference type="NCBI Taxonomy" id="2315689"/>
    <lineage>
        <taxon>Bacteria</taxon>
        <taxon>Pseudomonadati</taxon>
        <taxon>Pseudomonadota</taxon>
        <taxon>Alphaproteobacteria</taxon>
        <taxon>Sphingomonadales</taxon>
        <taxon>Sphingomonadaceae</taxon>
        <taxon>Sphingomonas</taxon>
    </lineage>
</organism>
<dbReference type="SUPFAM" id="SSF53474">
    <property type="entry name" value="alpha/beta-Hydrolases"/>
    <property type="match status" value="1"/>
</dbReference>